<dbReference type="InterPro" id="IPR050300">
    <property type="entry name" value="GDXG_lipolytic_enzyme"/>
</dbReference>
<keyword evidence="2" id="KW-0378">Hydrolase</keyword>
<dbReference type="InterPro" id="IPR013094">
    <property type="entry name" value="AB_hydrolase_3"/>
</dbReference>
<dbReference type="GO" id="GO:0016787">
    <property type="term" value="F:hydrolase activity"/>
    <property type="evidence" value="ECO:0007669"/>
    <property type="project" value="UniProtKB-KW"/>
</dbReference>
<dbReference type="PANTHER" id="PTHR48081:SF8">
    <property type="entry name" value="ALPHA_BETA HYDROLASE FOLD-3 DOMAIN-CONTAINING PROTEIN-RELATED"/>
    <property type="match status" value="1"/>
</dbReference>
<accession>A0A076EHL7</accession>
<dbReference type="PROSITE" id="PS00122">
    <property type="entry name" value="CARBOXYLESTERASE_B_1"/>
    <property type="match status" value="1"/>
</dbReference>
<gene>
    <name evidence="4" type="ORF">EP51_14130</name>
</gene>
<dbReference type="EMBL" id="CP008947">
    <property type="protein sequence ID" value="AII05695.1"/>
    <property type="molecule type" value="Genomic_DNA"/>
</dbReference>
<evidence type="ECO:0000256" key="2">
    <source>
        <dbReference type="ARBA" id="ARBA00022801"/>
    </source>
</evidence>
<comment type="similarity">
    <text evidence="1">Belongs to the 'GDXG' lipolytic enzyme family.</text>
</comment>
<dbReference type="InterPro" id="IPR019826">
    <property type="entry name" value="Carboxylesterase_B_AS"/>
</dbReference>
<dbReference type="Pfam" id="PF07859">
    <property type="entry name" value="Abhydrolase_3"/>
    <property type="match status" value="1"/>
</dbReference>
<dbReference type="Proteomes" id="UP000028488">
    <property type="component" value="Chromosome"/>
</dbReference>
<name>A0A076EHL7_RHOOP</name>
<evidence type="ECO:0000313" key="5">
    <source>
        <dbReference type="Proteomes" id="UP000028488"/>
    </source>
</evidence>
<feature type="domain" description="Alpha/beta hydrolase fold-3" evidence="3">
    <location>
        <begin position="78"/>
        <end position="284"/>
    </location>
</feature>
<dbReference type="FunFam" id="3.40.50.1820:FF:000089">
    <property type="entry name" value="Alpha/beta hydrolase"/>
    <property type="match status" value="1"/>
</dbReference>
<organism evidence="4 5">
    <name type="scientific">Rhodococcus opacus</name>
    <name type="common">Nocardia opaca</name>
    <dbReference type="NCBI Taxonomy" id="37919"/>
    <lineage>
        <taxon>Bacteria</taxon>
        <taxon>Bacillati</taxon>
        <taxon>Actinomycetota</taxon>
        <taxon>Actinomycetes</taxon>
        <taxon>Mycobacteriales</taxon>
        <taxon>Nocardiaceae</taxon>
        <taxon>Rhodococcus</taxon>
    </lineage>
</organism>
<protein>
    <submittedName>
        <fullName evidence="4">Esterase</fullName>
    </submittedName>
</protein>
<dbReference type="AlphaFoldDB" id="A0A076EHL7"/>
<dbReference type="SUPFAM" id="SSF53474">
    <property type="entry name" value="alpha/beta-Hydrolases"/>
    <property type="match status" value="1"/>
</dbReference>
<dbReference type="PANTHER" id="PTHR48081">
    <property type="entry name" value="AB HYDROLASE SUPERFAMILY PROTEIN C4A8.06C"/>
    <property type="match status" value="1"/>
</dbReference>
<sequence>MPLDAAVQGLLDGLTEQGVRPFEEMSVADARATVASFVDLQAEPRPVAQVIDTIYPGPAGDQDIRLYIPDAPGPLPVVVYFHGGGFVTGDLTVTEELCRALANDAGAIVAAVSYRLAPEHPFPAATDDTFAALRWVADNAVHFGGDPTRLAVHGDSAGGNLAAVAALRARDEGGPALTCQVLTYPVIDPHADTPSRKEFGEGYIITAAGLDWFWNHYLSDPDDAENPLAVPSKAAYLTDLPPALILSMEYEVSRDEAEAYGRQLADAGVEVKVVRVDGLVHGVYWISGAIPRATELRSTVAEFLTQQFNKHPAPDREAAR</sequence>
<proteinExistence type="inferred from homology"/>
<evidence type="ECO:0000313" key="4">
    <source>
        <dbReference type="EMBL" id="AII05695.1"/>
    </source>
</evidence>
<dbReference type="InterPro" id="IPR029058">
    <property type="entry name" value="AB_hydrolase_fold"/>
</dbReference>
<evidence type="ECO:0000256" key="1">
    <source>
        <dbReference type="ARBA" id="ARBA00010515"/>
    </source>
</evidence>
<dbReference type="RefSeq" id="WP_128639624.1">
    <property type="nucleotide sequence ID" value="NZ_CP008947.1"/>
</dbReference>
<dbReference type="eggNOG" id="COG0657">
    <property type="taxonomic scope" value="Bacteria"/>
</dbReference>
<evidence type="ECO:0000259" key="3">
    <source>
        <dbReference type="Pfam" id="PF07859"/>
    </source>
</evidence>
<reference evidence="4 5" key="1">
    <citation type="submission" date="2014-07" db="EMBL/GenBank/DDBJ databases">
        <title>Genome Sequence of Rhodococcus opacus Strain R7, a Biodegrader of Mono- and Polycyclic Aromatic Hydrocarbons.</title>
        <authorList>
            <person name="Di Gennaro P."/>
            <person name="Zampolli J."/>
            <person name="Presti I."/>
            <person name="Cappelletti M."/>
            <person name="D'Ursi P."/>
            <person name="Orro A."/>
            <person name="Mezzelani A."/>
            <person name="Milanesi L."/>
        </authorList>
    </citation>
    <scope>NUCLEOTIDE SEQUENCE [LARGE SCALE GENOMIC DNA]</scope>
    <source>
        <strain evidence="4 5">R7</strain>
    </source>
</reference>
<dbReference type="Gene3D" id="3.40.50.1820">
    <property type="entry name" value="alpha/beta hydrolase"/>
    <property type="match status" value="1"/>
</dbReference>